<organism evidence="1 2">
    <name type="scientific">Periplaneta americana</name>
    <name type="common">American cockroach</name>
    <name type="synonym">Blatta americana</name>
    <dbReference type="NCBI Taxonomy" id="6978"/>
    <lineage>
        <taxon>Eukaryota</taxon>
        <taxon>Metazoa</taxon>
        <taxon>Ecdysozoa</taxon>
        <taxon>Arthropoda</taxon>
        <taxon>Hexapoda</taxon>
        <taxon>Insecta</taxon>
        <taxon>Pterygota</taxon>
        <taxon>Neoptera</taxon>
        <taxon>Polyneoptera</taxon>
        <taxon>Dictyoptera</taxon>
        <taxon>Blattodea</taxon>
        <taxon>Blattoidea</taxon>
        <taxon>Blattidae</taxon>
        <taxon>Blattinae</taxon>
        <taxon>Periplaneta</taxon>
    </lineage>
</organism>
<protein>
    <submittedName>
        <fullName evidence="1">Uncharacterized protein</fullName>
    </submittedName>
</protein>
<comment type="caution">
    <text evidence="1">The sequence shown here is derived from an EMBL/GenBank/DDBJ whole genome shotgun (WGS) entry which is preliminary data.</text>
</comment>
<evidence type="ECO:0000313" key="2">
    <source>
        <dbReference type="Proteomes" id="UP001148838"/>
    </source>
</evidence>
<accession>A0ABQ8SP74</accession>
<gene>
    <name evidence="1" type="ORF">ANN_18147</name>
</gene>
<evidence type="ECO:0000313" key="1">
    <source>
        <dbReference type="EMBL" id="KAJ4435531.1"/>
    </source>
</evidence>
<keyword evidence="2" id="KW-1185">Reference proteome</keyword>
<name>A0ABQ8SP74_PERAM</name>
<reference evidence="1 2" key="1">
    <citation type="journal article" date="2022" name="Allergy">
        <title>Genome assembly and annotation of Periplaneta americana reveal a comprehensive cockroach allergen profile.</title>
        <authorList>
            <person name="Wang L."/>
            <person name="Xiong Q."/>
            <person name="Saelim N."/>
            <person name="Wang L."/>
            <person name="Nong W."/>
            <person name="Wan A.T."/>
            <person name="Shi M."/>
            <person name="Liu X."/>
            <person name="Cao Q."/>
            <person name="Hui J.H.L."/>
            <person name="Sookrung N."/>
            <person name="Leung T.F."/>
            <person name="Tungtrongchitr A."/>
            <person name="Tsui S.K.W."/>
        </authorList>
    </citation>
    <scope>NUCLEOTIDE SEQUENCE [LARGE SCALE GENOMIC DNA]</scope>
    <source>
        <strain evidence="1">PWHHKU_190912</strain>
    </source>
</reference>
<proteinExistence type="predicted"/>
<dbReference type="EMBL" id="JAJSOF020000023">
    <property type="protein sequence ID" value="KAJ4435531.1"/>
    <property type="molecule type" value="Genomic_DNA"/>
</dbReference>
<sequence>MAGLCEDGNEPPGSLKATVVKVIHVLSSGAPIPLRHTNKSPSSSHSGYSVDQPPMVHPGNDSVVLIMNADDKTDRGIRTQCLKTSSLNMLLLFLLVFPRFGDSHLSSSFSAGLLEAVIDYLQPSSVYILFSSLMIEGIQISPESAAYRLSWRHCATDRTVVMTSRQLTAEQFRLLAVLLTASVGTNNERERMRLLTHFR</sequence>
<dbReference type="Proteomes" id="UP001148838">
    <property type="component" value="Unassembled WGS sequence"/>
</dbReference>